<organism evidence="4 5">
    <name type="scientific">Paenibacillus ginsengarvi</name>
    <dbReference type="NCBI Taxonomy" id="400777"/>
    <lineage>
        <taxon>Bacteria</taxon>
        <taxon>Bacillati</taxon>
        <taxon>Bacillota</taxon>
        <taxon>Bacilli</taxon>
        <taxon>Bacillales</taxon>
        <taxon>Paenibacillaceae</taxon>
        <taxon>Paenibacillus</taxon>
    </lineage>
</organism>
<feature type="chain" id="PRO_5039369013" evidence="3">
    <location>
        <begin position="24"/>
        <end position="139"/>
    </location>
</feature>
<keyword evidence="3" id="KW-0732">Signal</keyword>
<protein>
    <submittedName>
        <fullName evidence="4">Preprotein translocase subunit Tim44</fullName>
    </submittedName>
</protein>
<feature type="compositionally biased region" description="Polar residues" evidence="1">
    <location>
        <begin position="40"/>
        <end position="54"/>
    </location>
</feature>
<dbReference type="Proteomes" id="UP000282311">
    <property type="component" value="Unassembled WGS sequence"/>
</dbReference>
<evidence type="ECO:0000256" key="1">
    <source>
        <dbReference type="SAM" id="MobiDB-lite"/>
    </source>
</evidence>
<sequence>MRKWVLVLMACFAVVAFSAPQFADAKPKSSFNSGSKSYSPTKPSDNVSKTDSGKATTNPTTPATASKPGFFSGGGFMKGLMIGGLAGMLFGGMFGGMGFLGNILGLLINVIAIFALIMLIRVAYVYFRDRNKSKKRFEP</sequence>
<dbReference type="PANTHER" id="PTHR41542">
    <property type="entry name" value="BLL5807 PROTEIN"/>
    <property type="match status" value="1"/>
</dbReference>
<gene>
    <name evidence="4" type="ORF">D7M11_01170</name>
</gene>
<feature type="signal peptide" evidence="3">
    <location>
        <begin position="1"/>
        <end position="23"/>
    </location>
</feature>
<keyword evidence="2" id="KW-1133">Transmembrane helix</keyword>
<feature type="compositionally biased region" description="Low complexity" evidence="1">
    <location>
        <begin position="55"/>
        <end position="65"/>
    </location>
</feature>
<keyword evidence="2" id="KW-0812">Transmembrane</keyword>
<reference evidence="4 5" key="1">
    <citation type="journal article" date="2007" name="Int. J. Syst. Evol. Microbiol.">
        <title>Paenibacillus ginsengarvi sp. nov., isolated from soil from ginseng cultivation.</title>
        <authorList>
            <person name="Yoon M.H."/>
            <person name="Ten L.N."/>
            <person name="Im W.T."/>
        </authorList>
    </citation>
    <scope>NUCLEOTIDE SEQUENCE [LARGE SCALE GENOMIC DNA]</scope>
    <source>
        <strain evidence="4 5">KCTC 13059</strain>
    </source>
</reference>
<dbReference type="PANTHER" id="PTHR41542:SF1">
    <property type="entry name" value="BLL5807 PROTEIN"/>
    <property type="match status" value="1"/>
</dbReference>
<dbReference type="OrthoDB" id="2666619at2"/>
<evidence type="ECO:0000313" key="5">
    <source>
        <dbReference type="Proteomes" id="UP000282311"/>
    </source>
</evidence>
<feature type="transmembrane region" description="Helical" evidence="2">
    <location>
        <begin position="103"/>
        <end position="127"/>
    </location>
</feature>
<keyword evidence="5" id="KW-1185">Reference proteome</keyword>
<keyword evidence="2" id="KW-0472">Membrane</keyword>
<evidence type="ECO:0000256" key="3">
    <source>
        <dbReference type="SAM" id="SignalP"/>
    </source>
</evidence>
<dbReference type="RefSeq" id="WP_120745310.1">
    <property type="nucleotide sequence ID" value="NZ_RBAH01000001.1"/>
</dbReference>
<dbReference type="EMBL" id="RBAH01000001">
    <property type="protein sequence ID" value="RKN86604.1"/>
    <property type="molecule type" value="Genomic_DNA"/>
</dbReference>
<evidence type="ECO:0000256" key="2">
    <source>
        <dbReference type="SAM" id="Phobius"/>
    </source>
</evidence>
<accession>A0A3B0CSV8</accession>
<evidence type="ECO:0000313" key="4">
    <source>
        <dbReference type="EMBL" id="RKN86604.1"/>
    </source>
</evidence>
<name>A0A3B0CSV8_9BACL</name>
<feature type="region of interest" description="Disordered" evidence="1">
    <location>
        <begin position="24"/>
        <end position="67"/>
    </location>
</feature>
<comment type="caution">
    <text evidence="4">The sequence shown here is derived from an EMBL/GenBank/DDBJ whole genome shotgun (WGS) entry which is preliminary data.</text>
</comment>
<feature type="compositionally biased region" description="Low complexity" evidence="1">
    <location>
        <begin position="28"/>
        <end position="39"/>
    </location>
</feature>
<dbReference type="AlphaFoldDB" id="A0A3B0CSV8"/>
<proteinExistence type="predicted"/>